<dbReference type="PANTHER" id="PTHR20898">
    <property type="entry name" value="DAEDALUS ON 3-RELATED-RELATED"/>
    <property type="match status" value="1"/>
</dbReference>
<evidence type="ECO:0000313" key="3">
    <source>
        <dbReference type="Proteomes" id="UP000183832"/>
    </source>
</evidence>
<dbReference type="Pfam" id="PF06477">
    <property type="entry name" value="DUF1091"/>
    <property type="match status" value="1"/>
</dbReference>
<organism evidence="2 3">
    <name type="scientific">Clunio marinus</name>
    <dbReference type="NCBI Taxonomy" id="568069"/>
    <lineage>
        <taxon>Eukaryota</taxon>
        <taxon>Metazoa</taxon>
        <taxon>Ecdysozoa</taxon>
        <taxon>Arthropoda</taxon>
        <taxon>Hexapoda</taxon>
        <taxon>Insecta</taxon>
        <taxon>Pterygota</taxon>
        <taxon>Neoptera</taxon>
        <taxon>Endopterygota</taxon>
        <taxon>Diptera</taxon>
        <taxon>Nematocera</taxon>
        <taxon>Chironomoidea</taxon>
        <taxon>Chironomidae</taxon>
        <taxon>Clunio</taxon>
    </lineage>
</organism>
<dbReference type="AlphaFoldDB" id="A0A1J1HX25"/>
<feature type="compositionally biased region" description="Low complexity" evidence="1">
    <location>
        <begin position="165"/>
        <end position="175"/>
    </location>
</feature>
<sequence length="175" mass="20272">MEMIYNNSFLDLNYMRNGTMFSFNATTFVRLQNWFIDIAVYTANENGKYEPFLGKGSTDVCKFLGNKKGNKLARLIFEQIKGDIKFPTSCPVEKGFYYASKINYGGGGFLSQYISDTKAMISLDFGTKINRKMNYFANAKVFYELKNRLKWEKEQLKNKTEAQNKSKQQKSQHSD</sequence>
<evidence type="ECO:0000256" key="1">
    <source>
        <dbReference type="SAM" id="MobiDB-lite"/>
    </source>
</evidence>
<feature type="region of interest" description="Disordered" evidence="1">
    <location>
        <begin position="156"/>
        <end position="175"/>
    </location>
</feature>
<dbReference type="SMART" id="SM00697">
    <property type="entry name" value="DM8"/>
    <property type="match status" value="1"/>
</dbReference>
<dbReference type="PANTHER" id="PTHR20898:SF1">
    <property type="entry name" value="MD-2-RELATED LIPID-RECOGNITION DOMAIN-CONTAINING PROTEIN"/>
    <property type="match status" value="1"/>
</dbReference>
<dbReference type="InterPro" id="IPR010512">
    <property type="entry name" value="DUF1091"/>
</dbReference>
<dbReference type="OrthoDB" id="7737395at2759"/>
<keyword evidence="3" id="KW-1185">Reference proteome</keyword>
<evidence type="ECO:0000313" key="2">
    <source>
        <dbReference type="EMBL" id="CRK92074.1"/>
    </source>
</evidence>
<protein>
    <submittedName>
        <fullName evidence="2">CLUMA_CG005681, isoform A</fullName>
    </submittedName>
</protein>
<name>A0A1J1HX25_9DIPT</name>
<reference evidence="2 3" key="1">
    <citation type="submission" date="2015-04" db="EMBL/GenBank/DDBJ databases">
        <authorList>
            <person name="Syromyatnikov M.Y."/>
            <person name="Popov V.N."/>
        </authorList>
    </citation>
    <scope>NUCLEOTIDE SEQUENCE [LARGE SCALE GENOMIC DNA]</scope>
</reference>
<dbReference type="Proteomes" id="UP000183832">
    <property type="component" value="Unassembled WGS sequence"/>
</dbReference>
<gene>
    <name evidence="2" type="ORF">CLUMA_CG005681</name>
</gene>
<dbReference type="EMBL" id="CVRI01000023">
    <property type="protein sequence ID" value="CRK92074.1"/>
    <property type="molecule type" value="Genomic_DNA"/>
</dbReference>
<accession>A0A1J1HX25</accession>
<proteinExistence type="predicted"/>